<keyword evidence="3" id="KW-1003">Cell membrane</keyword>
<dbReference type="FunFam" id="3.40.50.300:FF:000221">
    <property type="entry name" value="Multidrug ABC transporter ATP-binding protein"/>
    <property type="match status" value="1"/>
</dbReference>
<dbReference type="Proteomes" id="UP000244090">
    <property type="component" value="Unassembled WGS sequence"/>
</dbReference>
<organism evidence="14 15">
    <name type="scientific">Kordia periserrulae</name>
    <dbReference type="NCBI Taxonomy" id="701523"/>
    <lineage>
        <taxon>Bacteria</taxon>
        <taxon>Pseudomonadati</taxon>
        <taxon>Bacteroidota</taxon>
        <taxon>Flavobacteriia</taxon>
        <taxon>Flavobacteriales</taxon>
        <taxon>Flavobacteriaceae</taxon>
        <taxon>Kordia</taxon>
    </lineage>
</organism>
<protein>
    <submittedName>
        <fullName evidence="14">ATP-binding cassette subfamily B protein</fullName>
    </submittedName>
</protein>
<gene>
    <name evidence="14" type="ORF">C8N46_102547</name>
</gene>
<dbReference type="PANTHER" id="PTHR43394:SF1">
    <property type="entry name" value="ATP-BINDING CASSETTE SUB-FAMILY B MEMBER 10, MITOCHONDRIAL"/>
    <property type="match status" value="1"/>
</dbReference>
<dbReference type="GO" id="GO:0005524">
    <property type="term" value="F:ATP binding"/>
    <property type="evidence" value="ECO:0007669"/>
    <property type="project" value="UniProtKB-KW"/>
</dbReference>
<reference evidence="14 15" key="1">
    <citation type="submission" date="2018-04" db="EMBL/GenBank/DDBJ databases">
        <title>Genomic Encyclopedia of Archaeal and Bacterial Type Strains, Phase II (KMG-II): from individual species to whole genera.</title>
        <authorList>
            <person name="Goeker M."/>
        </authorList>
    </citation>
    <scope>NUCLEOTIDE SEQUENCE [LARGE SCALE GENOMIC DNA]</scope>
    <source>
        <strain evidence="14 15">DSM 25731</strain>
    </source>
</reference>
<feature type="domain" description="ABC transporter" evidence="11">
    <location>
        <begin position="489"/>
        <end position="728"/>
    </location>
</feature>
<dbReference type="SUPFAM" id="SSF52540">
    <property type="entry name" value="P-loop containing nucleoside triphosphate hydrolases"/>
    <property type="match status" value="1"/>
</dbReference>
<accession>A0A2T6C4A7</accession>
<dbReference type="InterPro" id="IPR027417">
    <property type="entry name" value="P-loop_NTPase"/>
</dbReference>
<dbReference type="Gene3D" id="3.90.70.10">
    <property type="entry name" value="Cysteine proteinases"/>
    <property type="match status" value="1"/>
</dbReference>
<comment type="caution">
    <text evidence="14">The sequence shown here is derived from an EMBL/GenBank/DDBJ whole genome shotgun (WGS) entry which is preliminary data.</text>
</comment>
<proteinExistence type="predicted"/>
<keyword evidence="8 10" id="KW-1133">Transmembrane helix</keyword>
<dbReference type="GO" id="GO:0005886">
    <property type="term" value="C:plasma membrane"/>
    <property type="evidence" value="ECO:0007669"/>
    <property type="project" value="UniProtKB-SubCell"/>
</dbReference>
<dbReference type="InterPro" id="IPR005074">
    <property type="entry name" value="Peptidase_C39"/>
</dbReference>
<feature type="transmembrane region" description="Helical" evidence="10">
    <location>
        <begin position="280"/>
        <end position="302"/>
    </location>
</feature>
<feature type="transmembrane region" description="Helical" evidence="10">
    <location>
        <begin position="308"/>
        <end position="328"/>
    </location>
</feature>
<evidence type="ECO:0000256" key="6">
    <source>
        <dbReference type="ARBA" id="ARBA00022801"/>
    </source>
</evidence>
<dbReference type="CDD" id="cd18571">
    <property type="entry name" value="ABC_6TM_peptidase_like"/>
    <property type="match status" value="1"/>
</dbReference>
<evidence type="ECO:0000256" key="7">
    <source>
        <dbReference type="ARBA" id="ARBA00022840"/>
    </source>
</evidence>
<feature type="domain" description="ABC transmembrane type-1" evidence="12">
    <location>
        <begin position="173"/>
        <end position="451"/>
    </location>
</feature>
<sequence length="734" mass="84693">MIFKKKFPLYIQLNTADCGITCLRMISKYYGKTFLTNDFLDYKIVDRTGISVKNMGKLAEKFGFEQIPVQVNYEKLLQSPKPSILYWTQNHYVVLYKISKKKVVIADPALGLLTYNKEEFLKLWTIEENKGVAILLKPTEEFYNLKDNNQRFKYNFKFIFQYFKLYKVHLYQVIIGLLIGGILEILFPFFTKSIVDFGIANKDIGFLKIILLAQIVFFISSVLIAFLRRRILLHVSARVNALIISDFLIKLFKLPIKYFDTKVIGDLSQRIRDHEKIERFISQNLLSSFFSLFKLFVLSLVLFIFNKVIFLVLLAGASIEILWTNYFLDKIAIFENKRFALYAEDQEKIFELLSSVQEIKLNNIETKKRFEWEEIQVKLMDLSIARLKLDQSREGGEQFFSYARNIFIIFLCAYFVIKGSMTLGIMLAIVFILGQINSPIKQLINLFVEGQIAKLSLERLTEIHNGKEDEVLIKQQITQKNYGKIHDDIKLQNVNFSYSHSDEQLVLKDINLNIPKGKTTAIVGVSGSGKTTLLKLLLKFYAPFSGKISLGENNFENVDVSTWRDYCGAVLQDSFIFSDTIKNNIGLCEKDNNDIEDEKIIKAAKIANIYRFIESLPQKYETKVGSNGEGLSEGQKQRLLIARAVYKNPNFLFFDEATNSLDAENEKVIVDNLNSFFKGKTVLVVAHRLSTVRNADQIIVLDNGKIYEIGNHKELIDKKGKYFELIKNQLELGN</sequence>
<evidence type="ECO:0000256" key="8">
    <source>
        <dbReference type="ARBA" id="ARBA00022989"/>
    </source>
</evidence>
<dbReference type="InterPro" id="IPR003593">
    <property type="entry name" value="AAA+_ATPase"/>
</dbReference>
<keyword evidence="6" id="KW-0378">Hydrolase</keyword>
<dbReference type="InterPro" id="IPR039421">
    <property type="entry name" value="Type_1_exporter"/>
</dbReference>
<keyword evidence="7 14" id="KW-0067">ATP-binding</keyword>
<keyword evidence="2" id="KW-0813">Transport</keyword>
<dbReference type="GO" id="GO:0008233">
    <property type="term" value="F:peptidase activity"/>
    <property type="evidence" value="ECO:0007669"/>
    <property type="project" value="InterPro"/>
</dbReference>
<dbReference type="PANTHER" id="PTHR43394">
    <property type="entry name" value="ATP-DEPENDENT PERMEASE MDL1, MITOCHONDRIAL"/>
    <property type="match status" value="1"/>
</dbReference>
<dbReference type="InterPro" id="IPR003439">
    <property type="entry name" value="ABC_transporter-like_ATP-bd"/>
</dbReference>
<evidence type="ECO:0000259" key="11">
    <source>
        <dbReference type="PROSITE" id="PS50893"/>
    </source>
</evidence>
<dbReference type="GO" id="GO:0016887">
    <property type="term" value="F:ATP hydrolysis activity"/>
    <property type="evidence" value="ECO:0007669"/>
    <property type="project" value="InterPro"/>
</dbReference>
<evidence type="ECO:0000259" key="12">
    <source>
        <dbReference type="PROSITE" id="PS50929"/>
    </source>
</evidence>
<dbReference type="EMBL" id="QBKT01000002">
    <property type="protein sequence ID" value="PTX63144.1"/>
    <property type="molecule type" value="Genomic_DNA"/>
</dbReference>
<dbReference type="PROSITE" id="PS50990">
    <property type="entry name" value="PEPTIDASE_C39"/>
    <property type="match status" value="1"/>
</dbReference>
<keyword evidence="4 10" id="KW-0812">Transmembrane</keyword>
<dbReference type="AlphaFoldDB" id="A0A2T6C4A7"/>
<evidence type="ECO:0000256" key="10">
    <source>
        <dbReference type="SAM" id="Phobius"/>
    </source>
</evidence>
<evidence type="ECO:0000256" key="9">
    <source>
        <dbReference type="ARBA" id="ARBA00023136"/>
    </source>
</evidence>
<dbReference type="Pfam" id="PF00664">
    <property type="entry name" value="ABC_membrane"/>
    <property type="match status" value="1"/>
</dbReference>
<dbReference type="SMART" id="SM00382">
    <property type="entry name" value="AAA"/>
    <property type="match status" value="1"/>
</dbReference>
<dbReference type="Pfam" id="PF03412">
    <property type="entry name" value="Peptidase_C39"/>
    <property type="match status" value="1"/>
</dbReference>
<dbReference type="OrthoDB" id="9762778at2"/>
<keyword evidence="15" id="KW-1185">Reference proteome</keyword>
<evidence type="ECO:0000256" key="2">
    <source>
        <dbReference type="ARBA" id="ARBA00022448"/>
    </source>
</evidence>
<feature type="domain" description="Peptidase C39" evidence="13">
    <location>
        <begin position="12"/>
        <end position="131"/>
    </location>
</feature>
<dbReference type="Gene3D" id="1.20.1560.10">
    <property type="entry name" value="ABC transporter type 1, transmembrane domain"/>
    <property type="match status" value="1"/>
</dbReference>
<dbReference type="InterPro" id="IPR036640">
    <property type="entry name" value="ABC1_TM_sf"/>
</dbReference>
<feature type="transmembrane region" description="Helical" evidence="10">
    <location>
        <begin position="406"/>
        <end position="433"/>
    </location>
</feature>
<dbReference type="Pfam" id="PF00005">
    <property type="entry name" value="ABC_tran"/>
    <property type="match status" value="1"/>
</dbReference>
<evidence type="ECO:0000313" key="15">
    <source>
        <dbReference type="Proteomes" id="UP000244090"/>
    </source>
</evidence>
<evidence type="ECO:0000256" key="1">
    <source>
        <dbReference type="ARBA" id="ARBA00004651"/>
    </source>
</evidence>
<dbReference type="PROSITE" id="PS50929">
    <property type="entry name" value="ABC_TM1F"/>
    <property type="match status" value="1"/>
</dbReference>
<name>A0A2T6C4A7_9FLAO</name>
<dbReference type="GO" id="GO:0015421">
    <property type="term" value="F:ABC-type oligopeptide transporter activity"/>
    <property type="evidence" value="ECO:0007669"/>
    <property type="project" value="TreeGrafter"/>
</dbReference>
<feature type="transmembrane region" description="Helical" evidence="10">
    <location>
        <begin position="205"/>
        <end position="227"/>
    </location>
</feature>
<dbReference type="RefSeq" id="WP_108114098.1">
    <property type="nucleotide sequence ID" value="NZ_QBKT01000002.1"/>
</dbReference>
<evidence type="ECO:0000256" key="3">
    <source>
        <dbReference type="ARBA" id="ARBA00022475"/>
    </source>
</evidence>
<comment type="subcellular location">
    <subcellularLocation>
        <location evidence="1">Cell membrane</location>
        <topology evidence="1">Multi-pass membrane protein</topology>
    </subcellularLocation>
</comment>
<evidence type="ECO:0000256" key="5">
    <source>
        <dbReference type="ARBA" id="ARBA00022741"/>
    </source>
</evidence>
<dbReference type="PROSITE" id="PS50893">
    <property type="entry name" value="ABC_TRANSPORTER_2"/>
    <property type="match status" value="1"/>
</dbReference>
<dbReference type="InterPro" id="IPR011527">
    <property type="entry name" value="ABC1_TM_dom"/>
</dbReference>
<dbReference type="Gene3D" id="3.40.50.300">
    <property type="entry name" value="P-loop containing nucleotide triphosphate hydrolases"/>
    <property type="match status" value="1"/>
</dbReference>
<dbReference type="SUPFAM" id="SSF90123">
    <property type="entry name" value="ABC transporter transmembrane region"/>
    <property type="match status" value="1"/>
</dbReference>
<feature type="transmembrane region" description="Helical" evidence="10">
    <location>
        <begin position="170"/>
        <end position="190"/>
    </location>
</feature>
<keyword evidence="5" id="KW-0547">Nucleotide-binding</keyword>
<dbReference type="GO" id="GO:0006508">
    <property type="term" value="P:proteolysis"/>
    <property type="evidence" value="ECO:0007669"/>
    <property type="project" value="InterPro"/>
</dbReference>
<evidence type="ECO:0000313" key="14">
    <source>
        <dbReference type="EMBL" id="PTX63144.1"/>
    </source>
</evidence>
<evidence type="ECO:0000259" key="13">
    <source>
        <dbReference type="PROSITE" id="PS50990"/>
    </source>
</evidence>
<keyword evidence="9 10" id="KW-0472">Membrane</keyword>
<evidence type="ECO:0000256" key="4">
    <source>
        <dbReference type="ARBA" id="ARBA00022692"/>
    </source>
</evidence>